<dbReference type="Gene3D" id="3.40.630.30">
    <property type="match status" value="1"/>
</dbReference>
<dbReference type="PANTHER" id="PTHR43420">
    <property type="entry name" value="ACETYLTRANSFERASE"/>
    <property type="match status" value="1"/>
</dbReference>
<evidence type="ECO:0000313" key="5">
    <source>
        <dbReference type="Proteomes" id="UP000248703"/>
    </source>
</evidence>
<dbReference type="InterPro" id="IPR000182">
    <property type="entry name" value="GNAT_dom"/>
</dbReference>
<dbReference type="EMBL" id="QLLO01000002">
    <property type="protein sequence ID" value="RAJ17087.1"/>
    <property type="molecule type" value="Genomic_DNA"/>
</dbReference>
<gene>
    <name evidence="4" type="ORF">LY08_00866</name>
</gene>
<evidence type="ECO:0000313" key="4">
    <source>
        <dbReference type="EMBL" id="RAJ17087.1"/>
    </source>
</evidence>
<dbReference type="SUPFAM" id="SSF55729">
    <property type="entry name" value="Acyl-CoA N-acyltransferases (Nat)"/>
    <property type="match status" value="1"/>
</dbReference>
<dbReference type="InterPro" id="IPR016181">
    <property type="entry name" value="Acyl_CoA_acyltransferase"/>
</dbReference>
<dbReference type="Proteomes" id="UP000248703">
    <property type="component" value="Unassembled WGS sequence"/>
</dbReference>
<keyword evidence="2" id="KW-0012">Acyltransferase</keyword>
<proteinExistence type="predicted"/>
<feature type="domain" description="N-acetyltransferase" evidence="3">
    <location>
        <begin position="1"/>
        <end position="145"/>
    </location>
</feature>
<name>A0A327RTU9_9FLAO</name>
<evidence type="ECO:0000256" key="2">
    <source>
        <dbReference type="ARBA" id="ARBA00023315"/>
    </source>
</evidence>
<evidence type="ECO:0000259" key="3">
    <source>
        <dbReference type="PROSITE" id="PS51186"/>
    </source>
</evidence>
<dbReference type="InterPro" id="IPR050680">
    <property type="entry name" value="YpeA/RimI_acetyltransf"/>
</dbReference>
<dbReference type="GO" id="GO:0016747">
    <property type="term" value="F:acyltransferase activity, transferring groups other than amino-acyl groups"/>
    <property type="evidence" value="ECO:0007669"/>
    <property type="project" value="InterPro"/>
</dbReference>
<evidence type="ECO:0000256" key="1">
    <source>
        <dbReference type="ARBA" id="ARBA00022679"/>
    </source>
</evidence>
<dbReference type="Pfam" id="PF00583">
    <property type="entry name" value="Acetyltransf_1"/>
    <property type="match status" value="1"/>
</dbReference>
<dbReference type="RefSeq" id="WP_111659199.1">
    <property type="nucleotide sequence ID" value="NZ_QLLO01000002.1"/>
</dbReference>
<reference evidence="4 5" key="1">
    <citation type="submission" date="2018-06" db="EMBL/GenBank/DDBJ databases">
        <title>Genomic Encyclopedia of Archaeal and Bacterial Type Strains, Phase II (KMG-II): from individual species to whole genera.</title>
        <authorList>
            <person name="Goeker M."/>
        </authorList>
    </citation>
    <scope>NUCLEOTIDE SEQUENCE [LARGE SCALE GENOMIC DNA]</scope>
    <source>
        <strain evidence="4 5">DSM 24464</strain>
    </source>
</reference>
<accession>A0A327RTU9</accession>
<organism evidence="4 5">
    <name type="scientific">Olleya aquimaris</name>
    <dbReference type="NCBI Taxonomy" id="639310"/>
    <lineage>
        <taxon>Bacteria</taxon>
        <taxon>Pseudomonadati</taxon>
        <taxon>Bacteroidota</taxon>
        <taxon>Flavobacteriia</taxon>
        <taxon>Flavobacteriales</taxon>
        <taxon>Flavobacteriaceae</taxon>
    </lineage>
</organism>
<keyword evidence="1 4" id="KW-0808">Transferase</keyword>
<sequence length="145" mass="17017">MTIIQANQSHLDQVAPLFDAYRVFYKQQSNLETAKQFLKQRLEKQDSIILIAYAEHEPVGFTQLFYSFSSVSMQPLFILNDLYVKKNYRKQGFGLALLNEAKTLCKNHNYKGLALQTETTNPAQKLYERLGWTLDKDLHYFWTNQ</sequence>
<comment type="caution">
    <text evidence="4">The sequence shown here is derived from an EMBL/GenBank/DDBJ whole genome shotgun (WGS) entry which is preliminary data.</text>
</comment>
<protein>
    <submittedName>
        <fullName evidence="4">Acetyltransferase (GNAT) family protein</fullName>
    </submittedName>
</protein>
<dbReference type="PROSITE" id="PS51186">
    <property type="entry name" value="GNAT"/>
    <property type="match status" value="1"/>
</dbReference>
<dbReference type="CDD" id="cd04301">
    <property type="entry name" value="NAT_SF"/>
    <property type="match status" value="1"/>
</dbReference>
<keyword evidence="5" id="KW-1185">Reference proteome</keyword>
<dbReference type="AlphaFoldDB" id="A0A327RTU9"/>
<dbReference type="OrthoDB" id="9792929at2"/>